<keyword evidence="10" id="KW-1185">Reference proteome</keyword>
<evidence type="ECO:0000256" key="5">
    <source>
        <dbReference type="ARBA" id="ARBA00022833"/>
    </source>
</evidence>
<dbReference type="Proteomes" id="UP000887229">
    <property type="component" value="Unassembled WGS sequence"/>
</dbReference>
<dbReference type="PANTHER" id="PTHR12147:SF17">
    <property type="entry name" value="AMINOPEPTIDASE Y"/>
    <property type="match status" value="1"/>
</dbReference>
<dbReference type="GO" id="GO:0008235">
    <property type="term" value="F:metalloexopeptidase activity"/>
    <property type="evidence" value="ECO:0007669"/>
    <property type="project" value="InterPro"/>
</dbReference>
<dbReference type="Pfam" id="PF04389">
    <property type="entry name" value="Peptidase_M28"/>
    <property type="match status" value="1"/>
</dbReference>
<organism evidence="9 10">
    <name type="scientific">Emericellopsis atlantica</name>
    <dbReference type="NCBI Taxonomy" id="2614577"/>
    <lineage>
        <taxon>Eukaryota</taxon>
        <taxon>Fungi</taxon>
        <taxon>Dikarya</taxon>
        <taxon>Ascomycota</taxon>
        <taxon>Pezizomycotina</taxon>
        <taxon>Sordariomycetes</taxon>
        <taxon>Hypocreomycetidae</taxon>
        <taxon>Hypocreales</taxon>
        <taxon>Bionectriaceae</taxon>
        <taxon>Emericellopsis</taxon>
    </lineage>
</organism>
<dbReference type="Gene3D" id="3.40.630.10">
    <property type="entry name" value="Zn peptidases"/>
    <property type="match status" value="1"/>
</dbReference>
<keyword evidence="5 6" id="KW-0862">Zinc</keyword>
<evidence type="ECO:0000256" key="3">
    <source>
        <dbReference type="ARBA" id="ARBA00022723"/>
    </source>
</evidence>
<name>A0A9P7ZW55_9HYPO</name>
<dbReference type="InterPro" id="IPR045175">
    <property type="entry name" value="M28_fam"/>
</dbReference>
<evidence type="ECO:0000259" key="7">
    <source>
        <dbReference type="Pfam" id="PF02225"/>
    </source>
</evidence>
<feature type="domain" description="Peptidase M28" evidence="8">
    <location>
        <begin position="267"/>
        <end position="475"/>
    </location>
</feature>
<dbReference type="EMBL" id="MU251242">
    <property type="protein sequence ID" value="KAG9259106.1"/>
    <property type="molecule type" value="Genomic_DNA"/>
</dbReference>
<evidence type="ECO:0000313" key="9">
    <source>
        <dbReference type="EMBL" id="KAG9259106.1"/>
    </source>
</evidence>
<evidence type="ECO:0000259" key="8">
    <source>
        <dbReference type="Pfam" id="PF04389"/>
    </source>
</evidence>
<dbReference type="AlphaFoldDB" id="A0A9P7ZW55"/>
<evidence type="ECO:0000313" key="10">
    <source>
        <dbReference type="Proteomes" id="UP000887229"/>
    </source>
</evidence>
<evidence type="ECO:0000256" key="6">
    <source>
        <dbReference type="RuleBase" id="RU361240"/>
    </source>
</evidence>
<dbReference type="RefSeq" id="XP_046123030.1">
    <property type="nucleotide sequence ID" value="XM_046262628.1"/>
</dbReference>
<comment type="caution">
    <text evidence="9">The sequence shown here is derived from an EMBL/GenBank/DDBJ whole genome shotgun (WGS) entry which is preliminary data.</text>
</comment>
<dbReference type="GO" id="GO:0006508">
    <property type="term" value="P:proteolysis"/>
    <property type="evidence" value="ECO:0007669"/>
    <property type="project" value="UniProtKB-KW"/>
</dbReference>
<keyword evidence="4 6" id="KW-0378">Hydrolase</keyword>
<keyword evidence="2 6" id="KW-0645">Protease</keyword>
<feature type="domain" description="PA" evidence="7">
    <location>
        <begin position="155"/>
        <end position="237"/>
    </location>
</feature>
<dbReference type="Gene3D" id="3.50.30.30">
    <property type="match status" value="1"/>
</dbReference>
<dbReference type="Pfam" id="PF02225">
    <property type="entry name" value="PA"/>
    <property type="match status" value="1"/>
</dbReference>
<dbReference type="SUPFAM" id="SSF53187">
    <property type="entry name" value="Zn-dependent exopeptidases"/>
    <property type="match status" value="1"/>
</dbReference>
<dbReference type="EC" id="3.4.-.-" evidence="6"/>
<dbReference type="OrthoDB" id="10013407at2759"/>
<evidence type="ECO:0000256" key="2">
    <source>
        <dbReference type="ARBA" id="ARBA00022670"/>
    </source>
</evidence>
<protein>
    <recommendedName>
        <fullName evidence="6">Peptide hydrolase</fullName>
        <ecNumber evidence="6">3.4.-.-</ecNumber>
    </recommendedName>
</protein>
<dbReference type="CDD" id="cd02130">
    <property type="entry name" value="PA_ScAPY_like"/>
    <property type="match status" value="1"/>
</dbReference>
<dbReference type="GeneID" id="70293531"/>
<dbReference type="InterPro" id="IPR003137">
    <property type="entry name" value="PA_domain"/>
</dbReference>
<comment type="similarity">
    <text evidence="6">Belongs to the peptidase M28 family.</text>
</comment>
<gene>
    <name evidence="9" type="ORF">F5Z01DRAFT_642328</name>
</gene>
<feature type="chain" id="PRO_5040542646" description="Peptide hydrolase" evidence="6">
    <location>
        <begin position="19"/>
        <end position="512"/>
    </location>
</feature>
<keyword evidence="6" id="KW-0732">Signal</keyword>
<dbReference type="PANTHER" id="PTHR12147">
    <property type="entry name" value="METALLOPEPTIDASE M28 FAMILY MEMBER"/>
    <property type="match status" value="1"/>
</dbReference>
<reference evidence="9" key="1">
    <citation type="journal article" date="2021" name="IMA Fungus">
        <title>Genomic characterization of three marine fungi, including Emericellopsis atlantica sp. nov. with signatures of a generalist lifestyle and marine biomass degradation.</title>
        <authorList>
            <person name="Hagestad O.C."/>
            <person name="Hou L."/>
            <person name="Andersen J.H."/>
            <person name="Hansen E.H."/>
            <person name="Altermark B."/>
            <person name="Li C."/>
            <person name="Kuhnert E."/>
            <person name="Cox R.J."/>
            <person name="Crous P.W."/>
            <person name="Spatafora J.W."/>
            <person name="Lail K."/>
            <person name="Amirebrahimi M."/>
            <person name="Lipzen A."/>
            <person name="Pangilinan J."/>
            <person name="Andreopoulos W."/>
            <person name="Hayes R.D."/>
            <person name="Ng V."/>
            <person name="Grigoriev I.V."/>
            <person name="Jackson S.A."/>
            <person name="Sutton T.D.S."/>
            <person name="Dobson A.D.W."/>
            <person name="Rama T."/>
        </authorList>
    </citation>
    <scope>NUCLEOTIDE SEQUENCE</scope>
    <source>
        <strain evidence="9">TS7</strain>
    </source>
</reference>
<dbReference type="InterPro" id="IPR007484">
    <property type="entry name" value="Peptidase_M28"/>
</dbReference>
<accession>A0A9P7ZW55</accession>
<sequence length="512" mass="55116">MARLSVVAALAFTGAASALQIPLQIPINTPWTETPAVPKDDGDELPLIDSETLQDRIASSSLEARAKVLYDLAKKSEDEYNHPTRVIGSKGHEATLTYIQSTLAQLGSYYNVSSQSFPAVTGNVFESRLVVGAEVPSSAAPMGLTPPTRNNEPVHGQVILAENEGCEPSDIPEQASGNIVLIKRGTCPFGTKSENAGKAGALAAIVYNTDPETVQGTLGTPSPDHVATFGIGGTEGSKYVEKIRKGEKLDAIAYIDAEVRTIVTTSIIAQTLGGDAENCVMAGGHSDSVAEGPGINDDGTGSLSLLEVAVQLSRFRVNNCVRLAWWAAEEEGLLGSDYYVSQLSEEENQRIRLFMDYDMMASPNYAYQIYNATNEENPTGSAELKELYVDWYEDQGLNYTFIPFDGRSDYDGFIRNGIPGGGIATGAEGIKTKDEEAMFGGKAGDWYDPNYHQIGDDLSNLALDAWEVNTKLIAHSIATYAKSFKGFPERTADADISSYGRDVKYHGSKLVM</sequence>
<dbReference type="FunFam" id="3.40.630.10:FF:000093">
    <property type="entry name" value="Peptide hydrolase"/>
    <property type="match status" value="1"/>
</dbReference>
<comment type="cofactor">
    <cofactor evidence="1">
        <name>Zn(2+)</name>
        <dbReference type="ChEBI" id="CHEBI:29105"/>
    </cofactor>
</comment>
<dbReference type="InterPro" id="IPR046450">
    <property type="entry name" value="PA_dom_sf"/>
</dbReference>
<feature type="signal peptide" evidence="6">
    <location>
        <begin position="1"/>
        <end position="18"/>
    </location>
</feature>
<evidence type="ECO:0000256" key="1">
    <source>
        <dbReference type="ARBA" id="ARBA00001947"/>
    </source>
</evidence>
<dbReference type="GO" id="GO:0046872">
    <property type="term" value="F:metal ion binding"/>
    <property type="evidence" value="ECO:0007669"/>
    <property type="project" value="UniProtKB-KW"/>
</dbReference>
<proteinExistence type="inferred from homology"/>
<evidence type="ECO:0000256" key="4">
    <source>
        <dbReference type="ARBA" id="ARBA00022801"/>
    </source>
</evidence>
<keyword evidence="3 6" id="KW-0479">Metal-binding</keyword>
<dbReference type="SUPFAM" id="SSF52025">
    <property type="entry name" value="PA domain"/>
    <property type="match status" value="1"/>
</dbReference>